<dbReference type="SMART" id="SM00530">
    <property type="entry name" value="HTH_XRE"/>
    <property type="match status" value="1"/>
</dbReference>
<organism evidence="3 4">
    <name type="scientific">Paractinoplanes globisporus</name>
    <dbReference type="NCBI Taxonomy" id="113565"/>
    <lineage>
        <taxon>Bacteria</taxon>
        <taxon>Bacillati</taxon>
        <taxon>Actinomycetota</taxon>
        <taxon>Actinomycetes</taxon>
        <taxon>Micromonosporales</taxon>
        <taxon>Micromonosporaceae</taxon>
        <taxon>Paractinoplanes</taxon>
    </lineage>
</organism>
<protein>
    <submittedName>
        <fullName evidence="3">Helix-turn-helix domain-containing protein</fullName>
    </submittedName>
</protein>
<feature type="region of interest" description="Disordered" evidence="1">
    <location>
        <begin position="83"/>
        <end position="110"/>
    </location>
</feature>
<accession>A0ABW6W5N5</accession>
<dbReference type="InterPro" id="IPR001387">
    <property type="entry name" value="Cro/C1-type_HTH"/>
</dbReference>
<dbReference type="Proteomes" id="UP001602245">
    <property type="component" value="Unassembled WGS sequence"/>
</dbReference>
<dbReference type="EMBL" id="JBIAZU010000001">
    <property type="protein sequence ID" value="MFF5288276.1"/>
    <property type="molecule type" value="Genomic_DNA"/>
</dbReference>
<dbReference type="CDD" id="cd00093">
    <property type="entry name" value="HTH_XRE"/>
    <property type="match status" value="1"/>
</dbReference>
<gene>
    <name evidence="3" type="ORF">ACFY35_02490</name>
</gene>
<name>A0ABW6W5N5_9ACTN</name>
<feature type="compositionally biased region" description="Basic residues" evidence="1">
    <location>
        <begin position="83"/>
        <end position="96"/>
    </location>
</feature>
<proteinExistence type="predicted"/>
<reference evidence="3 4" key="1">
    <citation type="submission" date="2024-10" db="EMBL/GenBank/DDBJ databases">
        <title>The Natural Products Discovery Center: Release of the First 8490 Sequenced Strains for Exploring Actinobacteria Biosynthetic Diversity.</title>
        <authorList>
            <person name="Kalkreuter E."/>
            <person name="Kautsar S.A."/>
            <person name="Yang D."/>
            <person name="Bader C.D."/>
            <person name="Teijaro C.N."/>
            <person name="Fluegel L."/>
            <person name="Davis C.M."/>
            <person name="Simpson J.R."/>
            <person name="Lauterbach L."/>
            <person name="Steele A.D."/>
            <person name="Gui C."/>
            <person name="Meng S."/>
            <person name="Li G."/>
            <person name="Viehrig K."/>
            <person name="Ye F."/>
            <person name="Su P."/>
            <person name="Kiefer A.F."/>
            <person name="Nichols A."/>
            <person name="Cepeda A.J."/>
            <person name="Yan W."/>
            <person name="Fan B."/>
            <person name="Jiang Y."/>
            <person name="Adhikari A."/>
            <person name="Zheng C.-J."/>
            <person name="Schuster L."/>
            <person name="Cowan T.M."/>
            <person name="Smanski M.J."/>
            <person name="Chevrette M.G."/>
            <person name="De Carvalho L.P.S."/>
            <person name="Shen B."/>
        </authorList>
    </citation>
    <scope>NUCLEOTIDE SEQUENCE [LARGE SCALE GENOMIC DNA]</scope>
    <source>
        <strain evidence="3 4">NPDC000087</strain>
    </source>
</reference>
<dbReference type="Gene3D" id="1.10.260.40">
    <property type="entry name" value="lambda repressor-like DNA-binding domains"/>
    <property type="match status" value="1"/>
</dbReference>
<evidence type="ECO:0000313" key="3">
    <source>
        <dbReference type="EMBL" id="MFF5288276.1"/>
    </source>
</evidence>
<dbReference type="SUPFAM" id="SSF47413">
    <property type="entry name" value="lambda repressor-like DNA-binding domains"/>
    <property type="match status" value="1"/>
</dbReference>
<dbReference type="InterPro" id="IPR010982">
    <property type="entry name" value="Lambda_DNA-bd_dom_sf"/>
</dbReference>
<dbReference type="InterPro" id="IPR043917">
    <property type="entry name" value="DUF5753"/>
</dbReference>
<dbReference type="PROSITE" id="PS50943">
    <property type="entry name" value="HTH_CROC1"/>
    <property type="match status" value="1"/>
</dbReference>
<dbReference type="Pfam" id="PF19054">
    <property type="entry name" value="DUF5753"/>
    <property type="match status" value="1"/>
</dbReference>
<dbReference type="Pfam" id="PF13560">
    <property type="entry name" value="HTH_31"/>
    <property type="match status" value="1"/>
</dbReference>
<keyword evidence="4" id="KW-1185">Reference proteome</keyword>
<evidence type="ECO:0000313" key="4">
    <source>
        <dbReference type="Proteomes" id="UP001602245"/>
    </source>
</evidence>
<feature type="domain" description="HTH cro/C1-type" evidence="2">
    <location>
        <begin position="21"/>
        <end position="75"/>
    </location>
</feature>
<comment type="caution">
    <text evidence="3">The sequence shown here is derived from an EMBL/GenBank/DDBJ whole genome shotgun (WGS) entry which is preliminary data.</text>
</comment>
<sequence>MSEESGLPALSGATEEVGSLLRAHRERLGWTGGVLAARVGWSQAKISRVETGRTAVTPADVRLLADGLGLEAPETERLVRLAGRRAGRPPAPRRRRDQPGVTRKQDEVGRAELSSREVRVFQPTVVPGLLQTSGYAEAVMRTPLRLFGLFGTAGPEAELMSAVAGRLRRQQILKHADKRFHFLMTESVLVNRLVSPEDMLAQIRRIREISGQDNVSIRIIPADAALRVAPNNSFELLDHDLLMFDLFHELVTSRAAAEVELYHELFGMLTEASVDEIDKILDKYAQIYRAALG</sequence>
<evidence type="ECO:0000259" key="2">
    <source>
        <dbReference type="PROSITE" id="PS50943"/>
    </source>
</evidence>
<dbReference type="RefSeq" id="WP_040432263.1">
    <property type="nucleotide sequence ID" value="NZ_JBIAZU010000001.1"/>
</dbReference>
<evidence type="ECO:0000256" key="1">
    <source>
        <dbReference type="SAM" id="MobiDB-lite"/>
    </source>
</evidence>